<dbReference type="GeneID" id="24920319"/>
<dbReference type="Gene3D" id="3.60.15.10">
    <property type="entry name" value="Ribonuclease Z/Hydroxyacylglutathione hydrolase-like"/>
    <property type="match status" value="1"/>
</dbReference>
<dbReference type="PANTHER" id="PTHR46018">
    <property type="entry name" value="ZINC PHOSPHODIESTERASE ELAC PROTEIN 1"/>
    <property type="match status" value="1"/>
</dbReference>
<sequence>MNELVMNCDVLVHEATVGPILSDINRDYLDCSETEWKTIQNQIDNDPELSEKWNRAELRAPSIGHSTIKQAAQFAQKVHAKKLCLVHIGGRYQAKSEGHKRAIREMMRFEAGRYFEGNVEVGEDGMILNV</sequence>
<dbReference type="Proteomes" id="UP000008312">
    <property type="component" value="Unassembled WGS sequence"/>
</dbReference>
<dbReference type="GO" id="GO:0042781">
    <property type="term" value="F:3'-tRNA processing endoribonuclease activity"/>
    <property type="evidence" value="ECO:0007669"/>
    <property type="project" value="TreeGrafter"/>
</dbReference>
<dbReference type="InParanoid" id="D8M5H9"/>
<keyword evidence="2" id="KW-1185">Reference proteome</keyword>
<dbReference type="InterPro" id="IPR036866">
    <property type="entry name" value="RibonucZ/Hydroxyglut_hydro"/>
</dbReference>
<name>D8M5H9_BLAHO</name>
<evidence type="ECO:0000313" key="2">
    <source>
        <dbReference type="Proteomes" id="UP000008312"/>
    </source>
</evidence>
<dbReference type="OrthoDB" id="527344at2759"/>
<proteinExistence type="predicted"/>
<gene>
    <name evidence="1" type="ORF">GSBLH_T00003209001</name>
</gene>
<evidence type="ECO:0000313" key="1">
    <source>
        <dbReference type="EMBL" id="CBK23318.2"/>
    </source>
</evidence>
<protein>
    <recommendedName>
        <fullName evidence="3">Metallo-beta-lactamase domain-containing protein</fullName>
    </recommendedName>
</protein>
<dbReference type="PANTHER" id="PTHR46018:SF2">
    <property type="entry name" value="ZINC PHOSPHODIESTERASE ELAC PROTEIN 1"/>
    <property type="match status" value="1"/>
</dbReference>
<organism evidence="1">
    <name type="scientific">Blastocystis hominis</name>
    <dbReference type="NCBI Taxonomy" id="12968"/>
    <lineage>
        <taxon>Eukaryota</taxon>
        <taxon>Sar</taxon>
        <taxon>Stramenopiles</taxon>
        <taxon>Bigyra</taxon>
        <taxon>Opalozoa</taxon>
        <taxon>Opalinata</taxon>
        <taxon>Blastocystidae</taxon>
        <taxon>Blastocystis</taxon>
    </lineage>
</organism>
<accession>D8M5H9</accession>
<reference evidence="1" key="1">
    <citation type="submission" date="2010-02" db="EMBL/GenBank/DDBJ databases">
        <title>Sequencing and annotation of the Blastocystis hominis genome.</title>
        <authorList>
            <person name="Wincker P."/>
        </authorList>
    </citation>
    <scope>NUCLEOTIDE SEQUENCE</scope>
    <source>
        <strain evidence="1">Singapore isolate B</strain>
    </source>
</reference>
<dbReference type="AlphaFoldDB" id="D8M5H9"/>
<evidence type="ECO:0008006" key="3">
    <source>
        <dbReference type="Google" id="ProtNLM"/>
    </source>
</evidence>
<dbReference type="EMBL" id="FN668660">
    <property type="protein sequence ID" value="CBK23318.2"/>
    <property type="molecule type" value="Genomic_DNA"/>
</dbReference>
<dbReference type="RefSeq" id="XP_012897366.1">
    <property type="nucleotide sequence ID" value="XM_013041912.1"/>
</dbReference>
<dbReference type="SUPFAM" id="SSF56281">
    <property type="entry name" value="Metallo-hydrolase/oxidoreductase"/>
    <property type="match status" value="1"/>
</dbReference>